<accession>A0A1X7VPA8</accession>
<evidence type="ECO:0000313" key="1">
    <source>
        <dbReference type="EnsemblMetazoa" id="Aqu2.1.41724_001"/>
    </source>
</evidence>
<reference evidence="1" key="1">
    <citation type="submission" date="2017-05" db="UniProtKB">
        <authorList>
            <consortium name="EnsemblMetazoa"/>
        </authorList>
    </citation>
    <scope>IDENTIFICATION</scope>
</reference>
<protein>
    <submittedName>
        <fullName evidence="1">Uncharacterized protein</fullName>
    </submittedName>
</protein>
<proteinExistence type="predicted"/>
<dbReference type="InParanoid" id="A0A1X7VPA8"/>
<dbReference type="EnsemblMetazoa" id="Aqu2.1.41724_001">
    <property type="protein sequence ID" value="Aqu2.1.41724_001"/>
    <property type="gene ID" value="Aqu2.1.41724"/>
</dbReference>
<name>A0A1X7VPA8_AMPQE</name>
<organism evidence="1">
    <name type="scientific">Amphimedon queenslandica</name>
    <name type="common">Sponge</name>
    <dbReference type="NCBI Taxonomy" id="400682"/>
    <lineage>
        <taxon>Eukaryota</taxon>
        <taxon>Metazoa</taxon>
        <taxon>Porifera</taxon>
        <taxon>Demospongiae</taxon>
        <taxon>Heteroscleromorpha</taxon>
        <taxon>Haplosclerida</taxon>
        <taxon>Niphatidae</taxon>
        <taxon>Amphimedon</taxon>
    </lineage>
</organism>
<dbReference type="AlphaFoldDB" id="A0A1X7VPA8"/>
<sequence>MFGVEENEPVEGAMLKVNIMKATVLMEVDTGAAVTIISKVICNLKVKKSYRRLKSMTGQAVKLAKQTTV</sequence>